<feature type="region of interest" description="Disordered" evidence="4">
    <location>
        <begin position="1"/>
        <end position="48"/>
    </location>
</feature>
<comment type="similarity">
    <text evidence="2">Belongs to the proline racemase family.</text>
</comment>
<dbReference type="EMBL" id="VIIS01001374">
    <property type="protein sequence ID" value="KAF0299311.1"/>
    <property type="molecule type" value="Genomic_DNA"/>
</dbReference>
<dbReference type="PANTHER" id="PTHR33442">
    <property type="entry name" value="TRANS-3-HYDROXY-L-PROLINE DEHYDRATASE"/>
    <property type="match status" value="1"/>
</dbReference>
<dbReference type="OrthoDB" id="6366076at2759"/>
<dbReference type="PIRSF" id="PIRSF029792">
    <property type="entry name" value="Pro_racemase"/>
    <property type="match status" value="1"/>
</dbReference>
<dbReference type="Gene3D" id="3.10.310.10">
    <property type="entry name" value="Diaminopimelate Epimerase, Chain A, domain 1"/>
    <property type="match status" value="2"/>
</dbReference>
<evidence type="ECO:0000256" key="3">
    <source>
        <dbReference type="ARBA" id="ARBA00013105"/>
    </source>
</evidence>
<comment type="catalytic activity">
    <reaction evidence="1">
        <text>trans-3-hydroxy-L-proline = 1-pyrroline-2-carboxylate + H2O</text>
        <dbReference type="Rhea" id="RHEA:10320"/>
        <dbReference type="ChEBI" id="CHEBI:15377"/>
        <dbReference type="ChEBI" id="CHEBI:39785"/>
        <dbReference type="ChEBI" id="CHEBI:57938"/>
        <dbReference type="EC" id="4.2.1.77"/>
    </reaction>
</comment>
<dbReference type="FunFam" id="3.10.310.10:FF:000003">
    <property type="entry name" value="Proline racemase"/>
    <property type="match status" value="1"/>
</dbReference>
<reference evidence="5 6" key="1">
    <citation type="submission" date="2019-07" db="EMBL/GenBank/DDBJ databases">
        <title>Draft genome assembly of a fouling barnacle, Amphibalanus amphitrite (Darwin, 1854): The first reference genome for Thecostraca.</title>
        <authorList>
            <person name="Kim W."/>
        </authorList>
    </citation>
    <scope>NUCLEOTIDE SEQUENCE [LARGE SCALE GENOMIC DNA]</scope>
    <source>
        <strain evidence="5">SNU_AA5</strain>
        <tissue evidence="5">Soma without cirri and trophi</tissue>
    </source>
</reference>
<evidence type="ECO:0000256" key="4">
    <source>
        <dbReference type="SAM" id="MobiDB-lite"/>
    </source>
</evidence>
<keyword evidence="6" id="KW-1185">Reference proteome</keyword>
<comment type="caution">
    <text evidence="5">The sequence shown here is derived from an EMBL/GenBank/DDBJ whole genome shotgun (WGS) entry which is preliminary data.</text>
</comment>
<dbReference type="PANTHER" id="PTHR33442:SF1">
    <property type="entry name" value="TRANS-3-HYDROXY-L-PROLINE DEHYDRATASE"/>
    <property type="match status" value="1"/>
</dbReference>
<dbReference type="AlphaFoldDB" id="A0A6A4WBL4"/>
<dbReference type="InterPro" id="IPR008794">
    <property type="entry name" value="Pro_racemase_fam"/>
</dbReference>
<accession>A0A6A4WBL4</accession>
<sequence length="396" mass="42927">MRRQREGDITFPSRPSIGRAPERRARRPTCTSHSLPTAATMTTAGPVPVPVDTAMDPESPVGWRIRTVEMHTAGEPVRIVVSGLPPIEGDTLLDKRRYCRDSLDRFRRLLMGEPRGHRDMFGAVLVPADDPKADAAALFIHNEGYCTMCGHASMAVVRYLVDEGVVPRAETGDTEVNLQCPCGLVRAWLTQDNQTRFLSVPAFVLHKDLSLPLPDGRQCRMDISYGGSFYAVVRAGDLGLSSDSPSAEYVRQASYIRRHLTAAGVKIHHPDSADLGFLFGVVFADFAPLSVVAPPPEVVSQVIVFADGQVDRSPCGSGTTACCAVLHAAGRLPTGHGCTFRCALTRSEFSGRVARETESHGRPAVVVQVAGRSFYTGRAEYLVEAEDPLGEGFLVQ</sequence>
<evidence type="ECO:0000313" key="6">
    <source>
        <dbReference type="Proteomes" id="UP000440578"/>
    </source>
</evidence>
<dbReference type="SUPFAM" id="SSF54506">
    <property type="entry name" value="Diaminopimelate epimerase-like"/>
    <property type="match status" value="1"/>
</dbReference>
<organism evidence="5 6">
    <name type="scientific">Amphibalanus amphitrite</name>
    <name type="common">Striped barnacle</name>
    <name type="synonym">Balanus amphitrite</name>
    <dbReference type="NCBI Taxonomy" id="1232801"/>
    <lineage>
        <taxon>Eukaryota</taxon>
        <taxon>Metazoa</taxon>
        <taxon>Ecdysozoa</taxon>
        <taxon>Arthropoda</taxon>
        <taxon>Crustacea</taxon>
        <taxon>Multicrustacea</taxon>
        <taxon>Cirripedia</taxon>
        <taxon>Thoracica</taxon>
        <taxon>Thoracicalcarea</taxon>
        <taxon>Balanomorpha</taxon>
        <taxon>Balanoidea</taxon>
        <taxon>Balanidae</taxon>
        <taxon>Amphibalaninae</taxon>
        <taxon>Amphibalanus</taxon>
    </lineage>
</organism>
<dbReference type="GO" id="GO:0050346">
    <property type="term" value="F:trans-L-3-hydroxyproline dehydratase activity"/>
    <property type="evidence" value="ECO:0007669"/>
    <property type="project" value="UniProtKB-EC"/>
</dbReference>
<protein>
    <recommendedName>
        <fullName evidence="3">trans-L-3-hydroxyproline dehydratase</fullName>
        <ecNumber evidence="3">4.2.1.77</ecNumber>
    </recommendedName>
</protein>
<gene>
    <name evidence="5" type="primary">L3HYPDH_3</name>
    <name evidence="5" type="ORF">FJT64_027907</name>
</gene>
<proteinExistence type="inferred from homology"/>
<dbReference type="Pfam" id="PF05544">
    <property type="entry name" value="Pro_racemase"/>
    <property type="match status" value="1"/>
</dbReference>
<feature type="compositionally biased region" description="Polar residues" evidence="4">
    <location>
        <begin position="29"/>
        <end position="43"/>
    </location>
</feature>
<dbReference type="SFLD" id="SFLDS00028">
    <property type="entry name" value="Proline_Racemase"/>
    <property type="match status" value="1"/>
</dbReference>
<evidence type="ECO:0000256" key="1">
    <source>
        <dbReference type="ARBA" id="ARBA00001148"/>
    </source>
</evidence>
<name>A0A6A4WBL4_AMPAM</name>
<dbReference type="EC" id="4.2.1.77" evidence="3"/>
<evidence type="ECO:0000256" key="2">
    <source>
        <dbReference type="ARBA" id="ARBA00007529"/>
    </source>
</evidence>
<evidence type="ECO:0000313" key="5">
    <source>
        <dbReference type="EMBL" id="KAF0299311.1"/>
    </source>
</evidence>
<dbReference type="Proteomes" id="UP000440578">
    <property type="component" value="Unassembled WGS sequence"/>
</dbReference>